<evidence type="ECO:0000313" key="3">
    <source>
        <dbReference type="EMBL" id="THB61460.1"/>
    </source>
</evidence>
<feature type="chain" id="PRO_5038422763" evidence="2">
    <location>
        <begin position="20"/>
        <end position="145"/>
    </location>
</feature>
<evidence type="ECO:0000256" key="1">
    <source>
        <dbReference type="SAM" id="MobiDB-lite"/>
    </source>
</evidence>
<gene>
    <name evidence="3" type="ORF">ESZ54_05280</name>
</gene>
<dbReference type="RefSeq" id="WP_136136641.1">
    <property type="nucleotide sequence ID" value="NZ_SDGV01000012.1"/>
</dbReference>
<sequence length="145" mass="16324">MNIVFFIVALVFSSTTVIAGNMYHHKIQNTYAKENLQPVELKTLNSSQQTKVEATESKKQETSQTSTVKKEKAVSNVSKEKQDEIQKKLDLIIIEGTVTSDFTLDQYKEVKNQVDNLAEGAVKTSFLKDIELIETAMTNMGINYN</sequence>
<name>A0A4S3B6D0_9ENTE</name>
<dbReference type="OrthoDB" id="2200518at2"/>
<dbReference type="Proteomes" id="UP000310506">
    <property type="component" value="Unassembled WGS sequence"/>
</dbReference>
<keyword evidence="4" id="KW-1185">Reference proteome</keyword>
<protein>
    <submittedName>
        <fullName evidence="3">Uncharacterized protein</fullName>
    </submittedName>
</protein>
<evidence type="ECO:0000256" key="2">
    <source>
        <dbReference type="SAM" id="SignalP"/>
    </source>
</evidence>
<organism evidence="3 4">
    <name type="scientific">Vagococcus silagei</name>
    <dbReference type="NCBI Taxonomy" id="2508885"/>
    <lineage>
        <taxon>Bacteria</taxon>
        <taxon>Bacillati</taxon>
        <taxon>Bacillota</taxon>
        <taxon>Bacilli</taxon>
        <taxon>Lactobacillales</taxon>
        <taxon>Enterococcaceae</taxon>
        <taxon>Vagococcus</taxon>
    </lineage>
</organism>
<feature type="signal peptide" evidence="2">
    <location>
        <begin position="1"/>
        <end position="19"/>
    </location>
</feature>
<feature type="compositionally biased region" description="Basic and acidic residues" evidence="1">
    <location>
        <begin position="68"/>
        <end position="77"/>
    </location>
</feature>
<accession>A0A4S3B6D0</accession>
<reference evidence="3 4" key="1">
    <citation type="submission" date="2019-01" db="EMBL/GenBank/DDBJ databases">
        <title>Vagococcus silagei sp. nov. isolated from brewer's grain.</title>
        <authorList>
            <person name="Guu J.-R."/>
        </authorList>
    </citation>
    <scope>NUCLEOTIDE SEQUENCE [LARGE SCALE GENOMIC DNA]</scope>
    <source>
        <strain evidence="3 4">2B-2</strain>
    </source>
</reference>
<feature type="region of interest" description="Disordered" evidence="1">
    <location>
        <begin position="47"/>
        <end position="77"/>
    </location>
</feature>
<dbReference type="AlphaFoldDB" id="A0A4S3B6D0"/>
<keyword evidence="2" id="KW-0732">Signal</keyword>
<dbReference type="EMBL" id="SDGV01000012">
    <property type="protein sequence ID" value="THB61460.1"/>
    <property type="molecule type" value="Genomic_DNA"/>
</dbReference>
<proteinExistence type="predicted"/>
<comment type="caution">
    <text evidence="3">The sequence shown here is derived from an EMBL/GenBank/DDBJ whole genome shotgun (WGS) entry which is preliminary data.</text>
</comment>
<evidence type="ECO:0000313" key="4">
    <source>
        <dbReference type="Proteomes" id="UP000310506"/>
    </source>
</evidence>